<keyword evidence="16" id="KW-0594">Phospholipid biosynthesis</keyword>
<dbReference type="EC" id="2.7.7.41" evidence="6 18"/>
<evidence type="ECO:0000256" key="2">
    <source>
        <dbReference type="ARBA" id="ARBA00004651"/>
    </source>
</evidence>
<keyword evidence="21" id="KW-1185">Reference proteome</keyword>
<dbReference type="GO" id="GO:0016024">
    <property type="term" value="P:CDP-diacylglycerol biosynthetic process"/>
    <property type="evidence" value="ECO:0007669"/>
    <property type="project" value="UniProtKB-UniPathway"/>
</dbReference>
<evidence type="ECO:0000256" key="15">
    <source>
        <dbReference type="ARBA" id="ARBA00023136"/>
    </source>
</evidence>
<evidence type="ECO:0000256" key="8">
    <source>
        <dbReference type="ARBA" id="ARBA00022475"/>
    </source>
</evidence>
<comment type="pathway">
    <text evidence="3 18">Phospholipid metabolism; CDP-diacylglycerol biosynthesis; CDP-diacylglycerol from sn-glycerol 3-phosphate: step 3/3.</text>
</comment>
<dbReference type="Pfam" id="PF01148">
    <property type="entry name" value="CTP_transf_1"/>
    <property type="match status" value="1"/>
</dbReference>
<keyword evidence="14" id="KW-0443">Lipid metabolism</keyword>
<keyword evidence="11 18" id="KW-0812">Transmembrane</keyword>
<keyword evidence="17" id="KW-1208">Phospholipid metabolism</keyword>
<name>A0A562UVV9_9SPHN</name>
<dbReference type="STRING" id="476157.GCA_001663155_01967"/>
<evidence type="ECO:0000313" key="21">
    <source>
        <dbReference type="Proteomes" id="UP000320547"/>
    </source>
</evidence>
<evidence type="ECO:0000256" key="6">
    <source>
        <dbReference type="ARBA" id="ARBA00012487"/>
    </source>
</evidence>
<feature type="transmembrane region" description="Helical" evidence="19">
    <location>
        <begin position="164"/>
        <end position="186"/>
    </location>
</feature>
<keyword evidence="9" id="KW-0444">Lipid biosynthesis</keyword>
<keyword evidence="13 19" id="KW-1133">Transmembrane helix</keyword>
<feature type="transmembrane region" description="Helical" evidence="19">
    <location>
        <begin position="101"/>
        <end position="118"/>
    </location>
</feature>
<keyword evidence="12 18" id="KW-0548">Nucleotidyltransferase</keyword>
<gene>
    <name evidence="20" type="ORF">JN10_1387</name>
</gene>
<comment type="subcellular location">
    <subcellularLocation>
        <location evidence="2">Cell membrane</location>
        <topology evidence="2">Multi-pass membrane protein</topology>
    </subcellularLocation>
</comment>
<comment type="caution">
    <text evidence="20">The sequence shown here is derived from an EMBL/GenBank/DDBJ whole genome shotgun (WGS) entry which is preliminary data.</text>
</comment>
<evidence type="ECO:0000313" key="20">
    <source>
        <dbReference type="EMBL" id="TWJ09743.1"/>
    </source>
</evidence>
<evidence type="ECO:0000256" key="10">
    <source>
        <dbReference type="ARBA" id="ARBA00022679"/>
    </source>
</evidence>
<feature type="transmembrane region" description="Helical" evidence="19">
    <location>
        <begin position="138"/>
        <end position="158"/>
    </location>
</feature>
<evidence type="ECO:0000256" key="12">
    <source>
        <dbReference type="ARBA" id="ARBA00022695"/>
    </source>
</evidence>
<evidence type="ECO:0000256" key="7">
    <source>
        <dbReference type="ARBA" id="ARBA00019373"/>
    </source>
</evidence>
<keyword evidence="15 19" id="KW-0472">Membrane</keyword>
<evidence type="ECO:0000256" key="17">
    <source>
        <dbReference type="ARBA" id="ARBA00023264"/>
    </source>
</evidence>
<feature type="transmembrane region" description="Helical" evidence="19">
    <location>
        <begin position="77"/>
        <end position="95"/>
    </location>
</feature>
<dbReference type="PROSITE" id="PS01315">
    <property type="entry name" value="CDS"/>
    <property type="match status" value="1"/>
</dbReference>
<evidence type="ECO:0000256" key="5">
    <source>
        <dbReference type="ARBA" id="ARBA00010185"/>
    </source>
</evidence>
<dbReference type="PANTHER" id="PTHR46382:SF1">
    <property type="entry name" value="PHOSPHATIDATE CYTIDYLYLTRANSFERASE"/>
    <property type="match status" value="1"/>
</dbReference>
<dbReference type="UniPathway" id="UPA00557">
    <property type="reaction ID" value="UER00614"/>
</dbReference>
<comment type="similarity">
    <text evidence="5 18">Belongs to the CDS family.</text>
</comment>
<keyword evidence="8" id="KW-1003">Cell membrane</keyword>
<sequence>MISRKGSDALADAETPKKISDLPVRFASAVVMLAVAGTALWLGGVWFDLFALLVAVLCVSEFGRLVMLAFEGRGARLIALILGGAYIGTAAYALVTLPIAVVLGILSVVIATDVGAYFSGRSIGGPKIAPSISPSKTWAGLGGGMLAAGLVSAGFFAWNSGDVSLRTMMFIAFAIGALLAVVAQFGDFFESWLKRRAGVKDSSNLIPGHGGVFDRVDGLLPVSIASIALWAVHPS</sequence>
<evidence type="ECO:0000256" key="11">
    <source>
        <dbReference type="ARBA" id="ARBA00022692"/>
    </source>
</evidence>
<comment type="pathway">
    <text evidence="4">Lipid metabolism.</text>
</comment>
<dbReference type="InterPro" id="IPR000374">
    <property type="entry name" value="PC_trans"/>
</dbReference>
<reference evidence="20 21" key="1">
    <citation type="submission" date="2019-07" db="EMBL/GenBank/DDBJ databases">
        <title>Genomic Encyclopedia of Archaeal and Bacterial Type Strains, Phase II (KMG-II): from individual species to whole genera.</title>
        <authorList>
            <person name="Goeker M."/>
        </authorList>
    </citation>
    <scope>NUCLEOTIDE SEQUENCE [LARGE SCALE GENOMIC DNA]</scope>
    <source>
        <strain evidence="20 21">ATCC BAA-2084</strain>
    </source>
</reference>
<evidence type="ECO:0000256" key="3">
    <source>
        <dbReference type="ARBA" id="ARBA00005119"/>
    </source>
</evidence>
<dbReference type="EMBL" id="VLLK01000001">
    <property type="protein sequence ID" value="TWJ09743.1"/>
    <property type="molecule type" value="Genomic_DNA"/>
</dbReference>
<evidence type="ECO:0000256" key="4">
    <source>
        <dbReference type="ARBA" id="ARBA00005189"/>
    </source>
</evidence>
<dbReference type="Proteomes" id="UP000320547">
    <property type="component" value="Unassembled WGS sequence"/>
</dbReference>
<keyword evidence="10 18" id="KW-0808">Transferase</keyword>
<dbReference type="GO" id="GO:0005886">
    <property type="term" value="C:plasma membrane"/>
    <property type="evidence" value="ECO:0007669"/>
    <property type="project" value="UniProtKB-SubCell"/>
</dbReference>
<dbReference type="AlphaFoldDB" id="A0A562UVV9"/>
<evidence type="ECO:0000256" key="9">
    <source>
        <dbReference type="ARBA" id="ARBA00022516"/>
    </source>
</evidence>
<evidence type="ECO:0000256" key="13">
    <source>
        <dbReference type="ARBA" id="ARBA00022989"/>
    </source>
</evidence>
<evidence type="ECO:0000256" key="16">
    <source>
        <dbReference type="ARBA" id="ARBA00023209"/>
    </source>
</evidence>
<feature type="transmembrane region" description="Helical" evidence="19">
    <location>
        <begin position="26"/>
        <end position="43"/>
    </location>
</feature>
<dbReference type="RefSeq" id="WP_245638229.1">
    <property type="nucleotide sequence ID" value="NZ_CP015963.1"/>
</dbReference>
<evidence type="ECO:0000256" key="19">
    <source>
        <dbReference type="SAM" id="Phobius"/>
    </source>
</evidence>
<accession>A0A562UVV9</accession>
<organism evidence="20 21">
    <name type="scientific">Altererythrobacter ishigakiensis</name>
    <dbReference type="NCBI Taxonomy" id="476157"/>
    <lineage>
        <taxon>Bacteria</taxon>
        <taxon>Pseudomonadati</taxon>
        <taxon>Pseudomonadota</taxon>
        <taxon>Alphaproteobacteria</taxon>
        <taxon>Sphingomonadales</taxon>
        <taxon>Erythrobacteraceae</taxon>
        <taxon>Altererythrobacter</taxon>
    </lineage>
</organism>
<feature type="transmembrane region" description="Helical" evidence="19">
    <location>
        <begin position="49"/>
        <end position="70"/>
    </location>
</feature>
<dbReference type="GO" id="GO:0004605">
    <property type="term" value="F:phosphatidate cytidylyltransferase activity"/>
    <property type="evidence" value="ECO:0007669"/>
    <property type="project" value="UniProtKB-EC"/>
</dbReference>
<dbReference type="PANTHER" id="PTHR46382">
    <property type="entry name" value="PHOSPHATIDATE CYTIDYLYLTRANSFERASE"/>
    <property type="match status" value="1"/>
</dbReference>
<proteinExistence type="inferred from homology"/>
<comment type="catalytic activity">
    <reaction evidence="1 18">
        <text>a 1,2-diacyl-sn-glycero-3-phosphate + CTP + H(+) = a CDP-1,2-diacyl-sn-glycerol + diphosphate</text>
        <dbReference type="Rhea" id="RHEA:16229"/>
        <dbReference type="ChEBI" id="CHEBI:15378"/>
        <dbReference type="ChEBI" id="CHEBI:33019"/>
        <dbReference type="ChEBI" id="CHEBI:37563"/>
        <dbReference type="ChEBI" id="CHEBI:58332"/>
        <dbReference type="ChEBI" id="CHEBI:58608"/>
        <dbReference type="EC" id="2.7.7.41"/>
    </reaction>
</comment>
<evidence type="ECO:0000256" key="18">
    <source>
        <dbReference type="RuleBase" id="RU003938"/>
    </source>
</evidence>
<protein>
    <recommendedName>
        <fullName evidence="7 18">Phosphatidate cytidylyltransferase</fullName>
        <ecNumber evidence="6 18">2.7.7.41</ecNumber>
    </recommendedName>
</protein>
<evidence type="ECO:0000256" key="1">
    <source>
        <dbReference type="ARBA" id="ARBA00001698"/>
    </source>
</evidence>
<evidence type="ECO:0000256" key="14">
    <source>
        <dbReference type="ARBA" id="ARBA00023098"/>
    </source>
</evidence>